<dbReference type="PROSITE" id="PS50056">
    <property type="entry name" value="TYR_PHOSPHATASE_2"/>
    <property type="match status" value="1"/>
</dbReference>
<organism evidence="4 5">
    <name type="scientific">Popillia japonica</name>
    <name type="common">Japanese beetle</name>
    <dbReference type="NCBI Taxonomy" id="7064"/>
    <lineage>
        <taxon>Eukaryota</taxon>
        <taxon>Metazoa</taxon>
        <taxon>Ecdysozoa</taxon>
        <taxon>Arthropoda</taxon>
        <taxon>Hexapoda</taxon>
        <taxon>Insecta</taxon>
        <taxon>Pterygota</taxon>
        <taxon>Neoptera</taxon>
        <taxon>Endopterygota</taxon>
        <taxon>Coleoptera</taxon>
        <taxon>Polyphaga</taxon>
        <taxon>Scarabaeiformia</taxon>
        <taxon>Scarabaeidae</taxon>
        <taxon>Rutelinae</taxon>
        <taxon>Popillia</taxon>
    </lineage>
</organism>
<dbReference type="Pfam" id="PF00102">
    <property type="entry name" value="Y_phosphatase"/>
    <property type="match status" value="2"/>
</dbReference>
<dbReference type="PROSITE" id="PS50055">
    <property type="entry name" value="TYR_PHOSPHATASE_PTP"/>
    <property type="match status" value="1"/>
</dbReference>
<gene>
    <name evidence="4" type="ORF">QE152_g6262</name>
</gene>
<dbReference type="Gene3D" id="3.90.190.10">
    <property type="entry name" value="Protein tyrosine phosphatase superfamily"/>
    <property type="match status" value="1"/>
</dbReference>
<dbReference type="EMBL" id="JASPKY010000041">
    <property type="protein sequence ID" value="KAK9746266.1"/>
    <property type="molecule type" value="Genomic_DNA"/>
</dbReference>
<dbReference type="PANTHER" id="PTHR19134">
    <property type="entry name" value="RECEPTOR-TYPE TYROSINE-PROTEIN PHOSPHATASE"/>
    <property type="match status" value="1"/>
</dbReference>
<sequence length="260" mass="30108">MAHTCEDFWEMVWTNKCNCIVMLTGLVEKGRSKCELYFPLGKKGLSNEPSFYTVTTTKIHDRFTFDSRSTTLQYEEEETVTFEELNSVQHGKFQVVYDSEENLDECVIRRLELVRSDEKRTDNRTVHHYWFPNWQDHKMANPEQVLKIAPCTFKVINRAGMSRHLHNGGLPKNYKQQRSVEKKKSPEGRPVPIIAHCSAGIGRTGCFLAILNGIQQLRSNFNVDVLAILCSLRLHRGGMVQNAEQYELIHRVLNLYVDLM</sequence>
<accession>A0AAW1MJP3</accession>
<comment type="caution">
    <text evidence="4">The sequence shown here is derived from an EMBL/GenBank/DDBJ whole genome shotgun (WGS) entry which is preliminary data.</text>
</comment>
<evidence type="ECO:0000259" key="3">
    <source>
        <dbReference type="PROSITE" id="PS50056"/>
    </source>
</evidence>
<evidence type="ECO:0000313" key="5">
    <source>
        <dbReference type="Proteomes" id="UP001458880"/>
    </source>
</evidence>
<dbReference type="SMART" id="SM00404">
    <property type="entry name" value="PTPc_motif"/>
    <property type="match status" value="1"/>
</dbReference>
<dbReference type="InterPro" id="IPR000387">
    <property type="entry name" value="Tyr_Pase_dom"/>
</dbReference>
<feature type="region of interest" description="Disordered" evidence="1">
    <location>
        <begin position="167"/>
        <end position="187"/>
    </location>
</feature>
<dbReference type="GO" id="GO:0004725">
    <property type="term" value="F:protein tyrosine phosphatase activity"/>
    <property type="evidence" value="ECO:0007669"/>
    <property type="project" value="InterPro"/>
</dbReference>
<dbReference type="PANTHER" id="PTHR19134:SF527">
    <property type="entry name" value="TYROSINE-PROTEIN PHOSPHATASE NON-RECEPTOR TYPE 7"/>
    <property type="match status" value="1"/>
</dbReference>
<dbReference type="InterPro" id="IPR050348">
    <property type="entry name" value="Protein-Tyr_Phosphatase"/>
</dbReference>
<dbReference type="InterPro" id="IPR000242">
    <property type="entry name" value="PTP_cat"/>
</dbReference>
<feature type="domain" description="Tyrosine-protein phosphatase" evidence="2">
    <location>
        <begin position="1"/>
        <end position="256"/>
    </location>
</feature>
<dbReference type="InterPro" id="IPR029021">
    <property type="entry name" value="Prot-tyrosine_phosphatase-like"/>
</dbReference>
<protein>
    <submittedName>
        <fullName evidence="4">Protein-tyrosine phosphatase</fullName>
    </submittedName>
</protein>
<dbReference type="SUPFAM" id="SSF52799">
    <property type="entry name" value="(Phosphotyrosine protein) phosphatases II"/>
    <property type="match status" value="1"/>
</dbReference>
<name>A0AAW1MJP3_POPJA</name>
<proteinExistence type="predicted"/>
<evidence type="ECO:0000259" key="2">
    <source>
        <dbReference type="PROSITE" id="PS50055"/>
    </source>
</evidence>
<dbReference type="PRINTS" id="PR00700">
    <property type="entry name" value="PRTYPHPHTASE"/>
</dbReference>
<feature type="domain" description="Tyrosine specific protein phosphatases" evidence="3">
    <location>
        <begin position="171"/>
        <end position="247"/>
    </location>
</feature>
<dbReference type="GO" id="GO:0048666">
    <property type="term" value="P:neuron development"/>
    <property type="evidence" value="ECO:0007669"/>
    <property type="project" value="UniProtKB-ARBA"/>
</dbReference>
<evidence type="ECO:0000256" key="1">
    <source>
        <dbReference type="SAM" id="MobiDB-lite"/>
    </source>
</evidence>
<feature type="compositionally biased region" description="Basic and acidic residues" evidence="1">
    <location>
        <begin position="178"/>
        <end position="187"/>
    </location>
</feature>
<dbReference type="GO" id="GO:0009653">
    <property type="term" value="P:anatomical structure morphogenesis"/>
    <property type="evidence" value="ECO:0007669"/>
    <property type="project" value="UniProtKB-ARBA"/>
</dbReference>
<keyword evidence="5" id="KW-1185">Reference proteome</keyword>
<dbReference type="AlphaFoldDB" id="A0AAW1MJP3"/>
<evidence type="ECO:0000313" key="4">
    <source>
        <dbReference type="EMBL" id="KAK9746266.1"/>
    </source>
</evidence>
<dbReference type="Proteomes" id="UP001458880">
    <property type="component" value="Unassembled WGS sequence"/>
</dbReference>
<reference evidence="4 5" key="1">
    <citation type="journal article" date="2024" name="BMC Genomics">
        <title>De novo assembly and annotation of Popillia japonica's genome with initial clues to its potential as an invasive pest.</title>
        <authorList>
            <person name="Cucini C."/>
            <person name="Boschi S."/>
            <person name="Funari R."/>
            <person name="Cardaioli E."/>
            <person name="Iannotti N."/>
            <person name="Marturano G."/>
            <person name="Paoli F."/>
            <person name="Bruttini M."/>
            <person name="Carapelli A."/>
            <person name="Frati F."/>
            <person name="Nardi F."/>
        </authorList>
    </citation>
    <scope>NUCLEOTIDE SEQUENCE [LARGE SCALE GENOMIC DNA]</scope>
    <source>
        <strain evidence="4">DMR45628</strain>
    </source>
</reference>
<dbReference type="InterPro" id="IPR003595">
    <property type="entry name" value="Tyr_Pase_cat"/>
</dbReference>
<dbReference type="SMART" id="SM00194">
    <property type="entry name" value="PTPc"/>
    <property type="match status" value="1"/>
</dbReference>